<name>A0A2C5YKL4_9HYPO</name>
<dbReference type="Pfam" id="PF13911">
    <property type="entry name" value="AhpC-TSA_2"/>
    <property type="match status" value="1"/>
</dbReference>
<evidence type="ECO:0000256" key="1">
    <source>
        <dbReference type="SAM" id="MobiDB-lite"/>
    </source>
</evidence>
<feature type="compositionally biased region" description="Basic and acidic residues" evidence="1">
    <location>
        <begin position="31"/>
        <end position="42"/>
    </location>
</feature>
<comment type="caution">
    <text evidence="2">The sequence shown here is derived from an EMBL/GenBank/DDBJ whole genome shotgun (WGS) entry which is preliminary data.</text>
</comment>
<dbReference type="AlphaFoldDB" id="A0A2C5YKL4"/>
<evidence type="ECO:0000313" key="3">
    <source>
        <dbReference type="Proteomes" id="UP000226431"/>
    </source>
</evidence>
<dbReference type="Proteomes" id="UP000226431">
    <property type="component" value="Unassembled WGS sequence"/>
</dbReference>
<reference evidence="2 3" key="1">
    <citation type="submission" date="2017-06" db="EMBL/GenBank/DDBJ databases">
        <title>Ant-infecting Ophiocordyceps genomes reveal a high diversity of potential behavioral manipulation genes and a possible major role for enterotoxins.</title>
        <authorList>
            <person name="De Bekker C."/>
            <person name="Evans H.C."/>
            <person name="Brachmann A."/>
            <person name="Hughes D.P."/>
        </authorList>
    </citation>
    <scope>NUCLEOTIDE SEQUENCE [LARGE SCALE GENOMIC DNA]</scope>
    <source>
        <strain evidence="2 3">Map16</strain>
    </source>
</reference>
<evidence type="ECO:0008006" key="4">
    <source>
        <dbReference type="Google" id="ProtNLM"/>
    </source>
</evidence>
<sequence length="313" mass="34102">MLSGLTTKIALRKVGLKSDSFDFISGGSSSEPKKPAGDHHVDDDDDSNGGWPAWMSIKALPMTVHPWLAPNPPPIAVARLPSVGDVAPRDRDRKLEVGGGRRVLIVFLRCVGCAFAQKTFLNLRTLANRHSQSLTCIAVSHSSPQATRKWIDLLGGAWNVRVVIDEDRAIYAAWGLGLSTYWSLFNPTTQLQGWREKGWLGDRVADAVQRRRGGREYTESPALTSKDRTNPDALTRKKSLSSKDRNNGKQQAALASQSPAPTPADDPTNVLGNKWQEAGAFAIDGRGTVVWAVKAQTADDIMDLDEGVRLLSL</sequence>
<dbReference type="InterPro" id="IPR032801">
    <property type="entry name" value="PXL2A/B/C"/>
</dbReference>
<protein>
    <recommendedName>
        <fullName evidence="4">Alkyl hydroperoxide reductase subunit C/ Thiol specific antioxidant domain-containing protein</fullName>
    </recommendedName>
</protein>
<keyword evidence="3" id="KW-1185">Reference proteome</keyword>
<dbReference type="EMBL" id="NJES01001015">
    <property type="protein sequence ID" value="PHH68246.1"/>
    <property type="molecule type" value="Genomic_DNA"/>
</dbReference>
<evidence type="ECO:0000313" key="2">
    <source>
        <dbReference type="EMBL" id="PHH68246.1"/>
    </source>
</evidence>
<dbReference type="SUPFAM" id="SSF52833">
    <property type="entry name" value="Thioredoxin-like"/>
    <property type="match status" value="1"/>
</dbReference>
<organism evidence="2 3">
    <name type="scientific">Ophiocordyceps camponoti-rufipedis</name>
    <dbReference type="NCBI Taxonomy" id="2004952"/>
    <lineage>
        <taxon>Eukaryota</taxon>
        <taxon>Fungi</taxon>
        <taxon>Dikarya</taxon>
        <taxon>Ascomycota</taxon>
        <taxon>Pezizomycotina</taxon>
        <taxon>Sordariomycetes</taxon>
        <taxon>Hypocreomycetidae</taxon>
        <taxon>Hypocreales</taxon>
        <taxon>Ophiocordycipitaceae</taxon>
        <taxon>Ophiocordyceps</taxon>
    </lineage>
</organism>
<dbReference type="PANTHER" id="PTHR42336:SF1">
    <property type="entry name" value="ALKYL HYDROPEROXIDE REDUCTASE SUBUNIT C_ THIOL SPECIFIC ANTIOXIDANT DOMAIN-CONTAINING PROTEIN"/>
    <property type="match status" value="1"/>
</dbReference>
<dbReference type="OrthoDB" id="40334at2759"/>
<proteinExistence type="predicted"/>
<feature type="region of interest" description="Disordered" evidence="1">
    <location>
        <begin position="26"/>
        <end position="47"/>
    </location>
</feature>
<dbReference type="Gene3D" id="3.40.30.10">
    <property type="entry name" value="Glutaredoxin"/>
    <property type="match status" value="1"/>
</dbReference>
<gene>
    <name evidence="2" type="ORF">CDD80_143</name>
</gene>
<dbReference type="PANTHER" id="PTHR42336">
    <property type="entry name" value="THIOREDOXIN DOMAIN-CONTAINING PROTEIN-RELATED"/>
    <property type="match status" value="1"/>
</dbReference>
<accession>A0A2C5YKL4</accession>
<dbReference type="InterPro" id="IPR036249">
    <property type="entry name" value="Thioredoxin-like_sf"/>
</dbReference>
<feature type="compositionally biased region" description="Low complexity" evidence="1">
    <location>
        <begin position="250"/>
        <end position="259"/>
    </location>
</feature>
<feature type="region of interest" description="Disordered" evidence="1">
    <location>
        <begin position="210"/>
        <end position="272"/>
    </location>
</feature>